<feature type="region of interest" description="Disordered" evidence="7">
    <location>
        <begin position="1425"/>
        <end position="1511"/>
    </location>
</feature>
<comment type="similarity">
    <text evidence="2">Belongs to the TPR family.</text>
</comment>
<feature type="compositionally biased region" description="Low complexity" evidence="7">
    <location>
        <begin position="1526"/>
        <end position="1537"/>
    </location>
</feature>
<feature type="compositionally biased region" description="Polar residues" evidence="7">
    <location>
        <begin position="1598"/>
        <end position="1640"/>
    </location>
</feature>
<feature type="compositionally biased region" description="Low complexity" evidence="7">
    <location>
        <begin position="1550"/>
        <end position="1565"/>
    </location>
</feature>
<evidence type="ECO:0000256" key="2">
    <source>
        <dbReference type="ARBA" id="ARBA00005274"/>
    </source>
</evidence>
<evidence type="ECO:0000256" key="5">
    <source>
        <dbReference type="ARBA" id="ARBA00023242"/>
    </source>
</evidence>
<comment type="subcellular location">
    <subcellularLocation>
        <location evidence="1">Nucleus</location>
    </subcellularLocation>
</comment>
<reference evidence="11 12" key="1">
    <citation type="journal article" date="2015" name="Nat. Commun.">
        <title>Outbred genome sequencing and CRISPR/Cas9 gene editing in butterflies.</title>
        <authorList>
            <person name="Li X."/>
            <person name="Fan D."/>
            <person name="Zhang W."/>
            <person name="Liu G."/>
            <person name="Zhang L."/>
            <person name="Zhao L."/>
            <person name="Fang X."/>
            <person name="Chen L."/>
            <person name="Dong Y."/>
            <person name="Chen Y."/>
            <person name="Ding Y."/>
            <person name="Zhao R."/>
            <person name="Feng M."/>
            <person name="Zhu Y."/>
            <person name="Feng Y."/>
            <person name="Jiang X."/>
            <person name="Zhu D."/>
            <person name="Xiang H."/>
            <person name="Feng X."/>
            <person name="Li S."/>
            <person name="Wang J."/>
            <person name="Zhang G."/>
            <person name="Kronforst M.R."/>
            <person name="Wang W."/>
        </authorList>
    </citation>
    <scope>NUCLEOTIDE SEQUENCE [LARGE SCALE GENOMIC DNA]</scope>
    <source>
        <strain evidence="11">Ya'a_city_454_Px</strain>
        <tissue evidence="11">Whole body</tissue>
    </source>
</reference>
<dbReference type="InterPro" id="IPR057577">
    <property type="entry name" value="Nucleoprot-TPR/MLP1_dom"/>
</dbReference>
<feature type="domain" description="Nucleoprotein TPR/MPL1" evidence="9">
    <location>
        <begin position="180"/>
        <end position="257"/>
    </location>
</feature>
<evidence type="ECO:0000313" key="11">
    <source>
        <dbReference type="EMBL" id="KPI97373.1"/>
    </source>
</evidence>
<dbReference type="GO" id="GO:0006606">
    <property type="term" value="P:protein import into nucleus"/>
    <property type="evidence" value="ECO:0007669"/>
    <property type="project" value="InterPro"/>
</dbReference>
<dbReference type="Pfam" id="PF07926">
    <property type="entry name" value="TPR_MLP1_2"/>
    <property type="match status" value="1"/>
</dbReference>
<dbReference type="STRING" id="66420.A0A194PWI6"/>
<feature type="coiled-coil region" evidence="6">
    <location>
        <begin position="556"/>
        <end position="915"/>
    </location>
</feature>
<protein>
    <recommendedName>
        <fullName evidence="3">Nucleoprotein TPR</fullName>
    </recommendedName>
</protein>
<feature type="region of interest" description="Disordered" evidence="7">
    <location>
        <begin position="951"/>
        <end position="973"/>
    </location>
</feature>
<feature type="compositionally biased region" description="Acidic residues" evidence="7">
    <location>
        <begin position="1754"/>
        <end position="1766"/>
    </location>
</feature>
<feature type="compositionally biased region" description="Polar residues" evidence="7">
    <location>
        <begin position="955"/>
        <end position="970"/>
    </location>
</feature>
<sequence length="2007" mass="222776">MDAESVEAGDKNHLNNVLSETEIANLPNGVANKINTYIDTKFEEYMTSKALLETSKTQIDDKITAAEATILELKSKYEVTSKKFQIADETVAELEKQVGTLTADLNKANEKIVQLENEIISLKNARDAAVDERNDLTHILERRNAKIEMLIANETSLSEQLRAAIDSKCEALTLNNDIQSKELALQYREKRMEQERVLLNTQIASLTEEVNSLTSELQTHRLNNTSRLVGLEAELSKKTEELKSANDTIEQLNEMKKKLTDRAENLSQRLVEQRDIEKKITENYKTELEAKTKLADLLKTMHDDSEAKATELSEGISELQKLLNEATEKYGELETKYKQAEKDHEELMEKKNEVISSLKNELEHANDLIKAAAAQNLDMALSDLAPSAATASKLLKSGMSLTQIYSQLVKVTDDLSREKEENRRLTTTINNIVQELEERAPMLQKQRAEYEETLDCNSALSQQIELLTIECNRLRDDYNEASRLSNHYNRENVKLKGELADLGRQVCFLLKEIEHSRGGLLNGDHDASHAESNTSNASDNNSSRIMSKTLVTFSDIQELQSNNQKLLRMIRELTDKQEELEKHKEQFETGEMQNKIDSLKTRISELTEAQDRQTKMVTESRLDEATRECSAIRMRLQEEQNRFRELASHLERQTETAKERMEEEKKAADVMRKEITILRNDLSEKNKANEELARKLKEALDPNVDNTLESLKKIKELENKISDKDGEIKSLTDQLNNAKEHVKQYCDISEGAEKGIKSLSDEYDTYKTATEIKLAEYSQKVQQLEEKCSELEAELSLQNNGEYASININLKNELANCKQELAVALSNLESNRTDLESARAEITKLSEAVQKAEDKYTHEMILHSSDIQTLAQTKEELSRVQNELNELVALKNQTLEKLEVEKASWLERQKSLTKENEELVQRFKDICEQNSVLHDQIQALGTQLSVAHASRSHSESLNESANDSNMSVSVNEDDAKSSEQMYRIVKFLRKEKDIALAKFDILQAETMRLRSQLEITEKQLDEAKLTLAAEREKYEVSLVTVNRQSDILRKVETLDALTDSNRVLREERDTLASRVEELTKATKALEEQLHPLQESVADLTSKNETLQSENTSLKSDCARWRTRVNALVERANKTSPEDWKRLQNERETLAKMLTNEKEALKKVNEELGALKIEKTKLEEQYTILSRQQNQLVEENKKLNEEVQTLKDDMARLTEELTKIKAAHDNLSETNVKLLEDLNDKDASLSDIRNKELQIRKIAKKYKGQYEELVKTVDEDKKKSEGEAAAAGVALAETSKKMEDQLSDLQGQVQGEKASNEKLKQELETLRTANMDREEKAKQVLKQAKSKIVQLTESKNSLSREVDELRSKIGAIEQSTREELEVRIALLKSQYDGRLSRLEKEKTEVQTEKTREVEALLQKVNMLQRQLANQSSTGKQQATTEKVTSDPPTANIKPMAGVAQQSVTASRRGGETPLASIRPMAQVGPTAPHDAHTTEYMPASSSRPLQRAALAPAASASASATSAVAATSASASAPPESTQDMDTSEAGMGSSGSSDNNAQSSSHSQAPQQVCGGVSNASHRGAERRERCDHSQRRVVPGVSTSHAAPGVSTSHAAPGVSTSQAVPGVSTSNAPPGVSTSHPPTETRPAKRRLQARPVSSKRTRVQGFERSVEVEYQVPTSSRCDQDDEGVIVVDSEEDDERCTGTMYREAEDDEEDMEEEQEEEGGEEEEAEGDDGENAATQDSPAQSPEAGGAGEEGDDGEDGEEVEGREAGGAAADAAREADSEPAPHHPQIEAISSGTEPSGALSLGGSGGDDGDDSIVPSTPTLYVPRRNDGFGEAVVSPLGAGGDAEAAGGARFTFAEGAASHHDTHADLAAALPPPHAAHAPQPHTARSHTDRRSEGTESQWEESRAEEEAAAVSSQGSEPSSPQQPPQIAEEGREAEASSPAPVLGTRRPAHSPAVHSPHQRWMRAAGTFTILCLSKLSPWSSLKTHQESALAVNKALLNEM</sequence>
<feature type="region of interest" description="Disordered" evidence="7">
    <location>
        <begin position="1860"/>
        <end position="1965"/>
    </location>
</feature>
<evidence type="ECO:0000256" key="4">
    <source>
        <dbReference type="ARBA" id="ARBA00023054"/>
    </source>
</evidence>
<feature type="compositionally biased region" description="Basic residues" evidence="7">
    <location>
        <begin position="1646"/>
        <end position="1661"/>
    </location>
</feature>
<evidence type="ECO:0000256" key="6">
    <source>
        <dbReference type="SAM" id="Coils"/>
    </source>
</evidence>
<dbReference type="PANTHER" id="PTHR18898">
    <property type="entry name" value="NUCLEOPROTEIN TPR-RELATED"/>
    <property type="match status" value="1"/>
</dbReference>
<feature type="domain" description="NUA/TPR/MLP1-2-like" evidence="10">
    <location>
        <begin position="479"/>
        <end position="581"/>
    </location>
</feature>
<evidence type="ECO:0000259" key="8">
    <source>
        <dbReference type="Pfam" id="PF07926"/>
    </source>
</evidence>
<feature type="compositionally biased region" description="Low complexity" evidence="7">
    <location>
        <begin position="532"/>
        <end position="543"/>
    </location>
</feature>
<feature type="compositionally biased region" description="Acidic residues" evidence="7">
    <location>
        <begin position="1683"/>
        <end position="1698"/>
    </location>
</feature>
<dbReference type="EMBL" id="KQ459590">
    <property type="protein sequence ID" value="KPI97373.1"/>
    <property type="molecule type" value="Genomic_DNA"/>
</dbReference>
<organism evidence="11 12">
    <name type="scientific">Papilio xuthus</name>
    <name type="common">Asian swallowtail butterfly</name>
    <dbReference type="NCBI Taxonomy" id="66420"/>
    <lineage>
        <taxon>Eukaryota</taxon>
        <taxon>Metazoa</taxon>
        <taxon>Ecdysozoa</taxon>
        <taxon>Arthropoda</taxon>
        <taxon>Hexapoda</taxon>
        <taxon>Insecta</taxon>
        <taxon>Pterygota</taxon>
        <taxon>Neoptera</taxon>
        <taxon>Endopterygota</taxon>
        <taxon>Lepidoptera</taxon>
        <taxon>Glossata</taxon>
        <taxon>Ditrysia</taxon>
        <taxon>Papilionoidea</taxon>
        <taxon>Papilionidae</taxon>
        <taxon>Papilioninae</taxon>
        <taxon>Papilio</taxon>
    </lineage>
</organism>
<evidence type="ECO:0000256" key="7">
    <source>
        <dbReference type="SAM" id="MobiDB-lite"/>
    </source>
</evidence>
<dbReference type="GO" id="GO:1901673">
    <property type="term" value="P:regulation of mitotic spindle assembly"/>
    <property type="evidence" value="ECO:0007669"/>
    <property type="project" value="TreeGrafter"/>
</dbReference>
<feature type="compositionally biased region" description="Low complexity" evidence="7">
    <location>
        <begin position="1916"/>
        <end position="1927"/>
    </location>
</feature>
<dbReference type="PANTHER" id="PTHR18898:SF2">
    <property type="entry name" value="NUCLEOPROTEIN TPR"/>
    <property type="match status" value="1"/>
</dbReference>
<evidence type="ECO:0000256" key="3">
    <source>
        <dbReference type="ARBA" id="ARBA00019789"/>
    </source>
</evidence>
<feature type="coiled-coil region" evidence="6">
    <location>
        <begin position="415"/>
        <end position="491"/>
    </location>
</feature>
<feature type="domain" description="Nucleoprotein TPR/MLP1-2" evidence="8">
    <location>
        <begin position="813"/>
        <end position="940"/>
    </location>
</feature>
<dbReference type="Pfam" id="PF25785">
    <property type="entry name" value="TPR"/>
    <property type="match status" value="1"/>
</dbReference>
<feature type="compositionally biased region" description="Basic and acidic residues" evidence="7">
    <location>
        <begin position="1893"/>
        <end position="1913"/>
    </location>
</feature>
<dbReference type="Pfam" id="PF25481">
    <property type="entry name" value="Nucleoprot-TPR"/>
    <property type="match status" value="1"/>
</dbReference>
<dbReference type="GO" id="GO:0034399">
    <property type="term" value="C:nuclear periphery"/>
    <property type="evidence" value="ECO:0007669"/>
    <property type="project" value="UniProtKB-ARBA"/>
</dbReference>
<keyword evidence="5" id="KW-0539">Nucleus</keyword>
<dbReference type="GO" id="GO:0017056">
    <property type="term" value="F:structural constituent of nuclear pore"/>
    <property type="evidence" value="ECO:0007669"/>
    <property type="project" value="TreeGrafter"/>
</dbReference>
<feature type="compositionally biased region" description="Polar residues" evidence="7">
    <location>
        <begin position="1425"/>
        <end position="1447"/>
    </location>
</feature>
<feature type="compositionally biased region" description="Basic and acidic residues" evidence="7">
    <location>
        <begin position="1579"/>
        <end position="1591"/>
    </location>
</feature>
<evidence type="ECO:0000259" key="10">
    <source>
        <dbReference type="Pfam" id="PF25785"/>
    </source>
</evidence>
<dbReference type="GO" id="GO:0006406">
    <property type="term" value="P:mRNA export from nucleus"/>
    <property type="evidence" value="ECO:0007669"/>
    <property type="project" value="TreeGrafter"/>
</dbReference>
<dbReference type="InterPro" id="IPR057974">
    <property type="entry name" value="NUA/TPR/MLP1-2-like_dom"/>
</dbReference>
<dbReference type="Gene3D" id="1.10.287.1490">
    <property type="match status" value="2"/>
</dbReference>
<feature type="coiled-coil region" evidence="6">
    <location>
        <begin position="189"/>
        <end position="276"/>
    </location>
</feature>
<accession>A0A194PWI6</accession>
<dbReference type="InterPro" id="IPR012929">
    <property type="entry name" value="Nucleoprot-TPR/MLP1-2_dom"/>
</dbReference>
<keyword evidence="4 6" id="KW-0175">Coiled coil</keyword>
<evidence type="ECO:0000256" key="1">
    <source>
        <dbReference type="ARBA" id="ARBA00004123"/>
    </source>
</evidence>
<evidence type="ECO:0000313" key="12">
    <source>
        <dbReference type="Proteomes" id="UP000053268"/>
    </source>
</evidence>
<keyword evidence="12" id="KW-1185">Reference proteome</keyword>
<feature type="compositionally biased region" description="Acidic residues" evidence="7">
    <location>
        <begin position="1708"/>
        <end position="1735"/>
    </location>
</feature>
<evidence type="ECO:0000259" key="9">
    <source>
        <dbReference type="Pfam" id="PF25481"/>
    </source>
</evidence>
<proteinExistence type="inferred from homology"/>
<feature type="compositionally biased region" description="Low complexity" evidence="7">
    <location>
        <begin position="1872"/>
        <end position="1890"/>
    </location>
</feature>
<feature type="coiled-coil region" evidence="6">
    <location>
        <begin position="309"/>
        <end position="375"/>
    </location>
</feature>
<gene>
    <name evidence="11" type="ORF">RR46_09280</name>
</gene>
<feature type="compositionally biased region" description="Basic and acidic residues" evidence="7">
    <location>
        <begin position="1777"/>
        <end position="1791"/>
    </location>
</feature>
<feature type="coiled-coil region" evidence="6">
    <location>
        <begin position="1006"/>
        <end position="1116"/>
    </location>
</feature>
<feature type="coiled-coil region" evidence="6">
    <location>
        <begin position="1146"/>
        <end position="1229"/>
    </location>
</feature>
<feature type="region of interest" description="Disordered" evidence="7">
    <location>
        <begin position="1526"/>
        <end position="1832"/>
    </location>
</feature>
<name>A0A194PWI6_PAPXU</name>
<feature type="region of interest" description="Disordered" evidence="7">
    <location>
        <begin position="522"/>
        <end position="543"/>
    </location>
</feature>
<feature type="coiled-coil region" evidence="6">
    <location>
        <begin position="91"/>
        <end position="132"/>
    </location>
</feature>
<dbReference type="Proteomes" id="UP000053268">
    <property type="component" value="Unassembled WGS sequence"/>
</dbReference>
<dbReference type="GO" id="GO:0005643">
    <property type="term" value="C:nuclear pore"/>
    <property type="evidence" value="ECO:0007669"/>
    <property type="project" value="TreeGrafter"/>
</dbReference>